<dbReference type="AlphaFoldDB" id="A0A7J7MYV4"/>
<reference evidence="1 2" key="1">
    <citation type="journal article" date="2020" name="IScience">
        <title>Genome Sequencing of the Endangered Kingdonia uniflora (Circaeasteraceae, Ranunculales) Reveals Potential Mechanisms of Evolutionary Specialization.</title>
        <authorList>
            <person name="Sun Y."/>
            <person name="Deng T."/>
            <person name="Zhang A."/>
            <person name="Moore M.J."/>
            <person name="Landis J.B."/>
            <person name="Lin N."/>
            <person name="Zhang H."/>
            <person name="Zhang X."/>
            <person name="Huang J."/>
            <person name="Zhang X."/>
            <person name="Sun H."/>
            <person name="Wang H."/>
        </authorList>
    </citation>
    <scope>NUCLEOTIDE SEQUENCE [LARGE SCALE GENOMIC DNA]</scope>
    <source>
        <strain evidence="1">TB1705</strain>
        <tissue evidence="1">Leaf</tissue>
    </source>
</reference>
<keyword evidence="2" id="KW-1185">Reference proteome</keyword>
<name>A0A7J7MYV4_9MAGN</name>
<evidence type="ECO:0000313" key="1">
    <source>
        <dbReference type="EMBL" id="KAF6160105.1"/>
    </source>
</evidence>
<evidence type="ECO:0000313" key="2">
    <source>
        <dbReference type="Proteomes" id="UP000541444"/>
    </source>
</evidence>
<comment type="caution">
    <text evidence="1">The sequence shown here is derived from an EMBL/GenBank/DDBJ whole genome shotgun (WGS) entry which is preliminary data.</text>
</comment>
<dbReference type="EMBL" id="JACGCM010001173">
    <property type="protein sequence ID" value="KAF6160105.1"/>
    <property type="molecule type" value="Genomic_DNA"/>
</dbReference>
<gene>
    <name evidence="1" type="ORF">GIB67_018885</name>
</gene>
<accession>A0A7J7MYV4</accession>
<proteinExistence type="predicted"/>
<organism evidence="1 2">
    <name type="scientific">Kingdonia uniflora</name>
    <dbReference type="NCBI Taxonomy" id="39325"/>
    <lineage>
        <taxon>Eukaryota</taxon>
        <taxon>Viridiplantae</taxon>
        <taxon>Streptophyta</taxon>
        <taxon>Embryophyta</taxon>
        <taxon>Tracheophyta</taxon>
        <taxon>Spermatophyta</taxon>
        <taxon>Magnoliopsida</taxon>
        <taxon>Ranunculales</taxon>
        <taxon>Circaeasteraceae</taxon>
        <taxon>Kingdonia</taxon>
    </lineage>
</organism>
<sequence length="69" mass="7988">MEISPTTSKVGCFDFPRLEDSGFTPFQRKKKKRETRENLSNHKISIYRSNFSTSVESLTPIDPCLLQFC</sequence>
<dbReference type="Proteomes" id="UP000541444">
    <property type="component" value="Unassembled WGS sequence"/>
</dbReference>
<protein>
    <submittedName>
        <fullName evidence="1">Uncharacterized protein</fullName>
    </submittedName>
</protein>